<reference evidence="3" key="1">
    <citation type="submission" date="2021-03" db="EMBL/GenBank/DDBJ databases">
        <title>Draft genome sequence of rust myrtle Austropuccinia psidii MF-1, a brazilian biotype.</title>
        <authorList>
            <person name="Quecine M.C."/>
            <person name="Pachon D.M.R."/>
            <person name="Bonatelli M.L."/>
            <person name="Correr F.H."/>
            <person name="Franceschini L.M."/>
            <person name="Leite T.F."/>
            <person name="Margarido G.R.A."/>
            <person name="Almeida C.A."/>
            <person name="Ferrarezi J.A."/>
            <person name="Labate C.A."/>
        </authorList>
    </citation>
    <scope>NUCLEOTIDE SEQUENCE</scope>
    <source>
        <strain evidence="3">MF-1</strain>
    </source>
</reference>
<dbReference type="InterPro" id="IPR029466">
    <property type="entry name" value="NAM-associated_C"/>
</dbReference>
<accession>A0A9Q3CDL1</accession>
<comment type="caution">
    <text evidence="3">The sequence shown here is derived from an EMBL/GenBank/DDBJ whole genome shotgun (WGS) entry which is preliminary data.</text>
</comment>
<feature type="region of interest" description="Disordered" evidence="1">
    <location>
        <begin position="1"/>
        <end position="53"/>
    </location>
</feature>
<organism evidence="3 4">
    <name type="scientific">Austropuccinia psidii MF-1</name>
    <dbReference type="NCBI Taxonomy" id="1389203"/>
    <lineage>
        <taxon>Eukaryota</taxon>
        <taxon>Fungi</taxon>
        <taxon>Dikarya</taxon>
        <taxon>Basidiomycota</taxon>
        <taxon>Pucciniomycotina</taxon>
        <taxon>Pucciniomycetes</taxon>
        <taxon>Pucciniales</taxon>
        <taxon>Sphaerophragmiaceae</taxon>
        <taxon>Austropuccinia</taxon>
    </lineage>
</organism>
<protein>
    <recommendedName>
        <fullName evidence="2">No apical meristem-associated C-terminal domain-containing protein</fullName>
    </recommendedName>
</protein>
<keyword evidence="4" id="KW-1185">Reference proteome</keyword>
<dbReference type="AlphaFoldDB" id="A0A9Q3CDL1"/>
<gene>
    <name evidence="3" type="ORF">O181_020501</name>
</gene>
<dbReference type="EMBL" id="AVOT02006108">
    <property type="protein sequence ID" value="MBW0480786.1"/>
    <property type="molecule type" value="Genomic_DNA"/>
</dbReference>
<evidence type="ECO:0000313" key="3">
    <source>
        <dbReference type="EMBL" id="MBW0480786.1"/>
    </source>
</evidence>
<feature type="domain" description="No apical meristem-associated C-terminal" evidence="2">
    <location>
        <begin position="1"/>
        <end position="127"/>
    </location>
</feature>
<evidence type="ECO:0000256" key="1">
    <source>
        <dbReference type="SAM" id="MobiDB-lite"/>
    </source>
</evidence>
<sequence>MSAYNILSKAPKWNNHMQDLEKTSFKHKKPKYERQEPLASSMPVESDTSQPTGQNRMKMLIAESKANKCKSTIETQKQISGNTEKQIKALYEQSAALKTIAKDVIMSKDIEKMDGRQHDYYKMKQEIILKQTRDDLSRLRNVEGTEEIEF</sequence>
<dbReference type="Proteomes" id="UP000765509">
    <property type="component" value="Unassembled WGS sequence"/>
</dbReference>
<name>A0A9Q3CDL1_9BASI</name>
<evidence type="ECO:0000259" key="2">
    <source>
        <dbReference type="Pfam" id="PF14303"/>
    </source>
</evidence>
<dbReference type="OrthoDB" id="7763131at2759"/>
<evidence type="ECO:0000313" key="4">
    <source>
        <dbReference type="Proteomes" id="UP000765509"/>
    </source>
</evidence>
<proteinExistence type="predicted"/>
<dbReference type="Pfam" id="PF14303">
    <property type="entry name" value="NAM-associated"/>
    <property type="match status" value="1"/>
</dbReference>